<dbReference type="Pfam" id="PF06972">
    <property type="entry name" value="GIP1_N"/>
    <property type="match status" value="1"/>
</dbReference>
<dbReference type="EMBL" id="RDQH01000343">
    <property type="protein sequence ID" value="RXH67710.1"/>
    <property type="molecule type" value="Genomic_DNA"/>
</dbReference>
<accession>A0A498HA61</accession>
<gene>
    <name evidence="7" type="ORF">DVH24_027857</name>
</gene>
<protein>
    <recommendedName>
        <fullName evidence="6">PPC domain-containing protein</fullName>
    </recommendedName>
</protein>
<dbReference type="InterPro" id="IPR009060">
    <property type="entry name" value="UBA-like_sf"/>
</dbReference>
<dbReference type="AlphaFoldDB" id="A0A498HA61"/>
<dbReference type="Pfam" id="PF03479">
    <property type="entry name" value="PCC"/>
    <property type="match status" value="1"/>
</dbReference>
<dbReference type="Gene3D" id="3.30.1330.80">
    <property type="entry name" value="Hypothetical protein, similar to alpha- acetolactate decarboxylase, domain 2"/>
    <property type="match status" value="1"/>
</dbReference>
<evidence type="ECO:0000256" key="1">
    <source>
        <dbReference type="ARBA" id="ARBA00023015"/>
    </source>
</evidence>
<dbReference type="InterPro" id="IPR009719">
    <property type="entry name" value="GIP1_N"/>
</dbReference>
<evidence type="ECO:0000313" key="8">
    <source>
        <dbReference type="Proteomes" id="UP000290289"/>
    </source>
</evidence>
<reference evidence="7 8" key="1">
    <citation type="submission" date="2018-10" db="EMBL/GenBank/DDBJ databases">
        <title>A high-quality apple genome assembly.</title>
        <authorList>
            <person name="Hu J."/>
        </authorList>
    </citation>
    <scope>NUCLEOTIDE SEQUENCE [LARGE SCALE GENOMIC DNA]</scope>
    <source>
        <strain evidence="8">cv. HFTH1</strain>
        <tissue evidence="7">Young leaf</tissue>
    </source>
</reference>
<evidence type="ECO:0000313" key="7">
    <source>
        <dbReference type="EMBL" id="RXH67710.1"/>
    </source>
</evidence>
<feature type="region of interest" description="Disordered" evidence="5">
    <location>
        <begin position="154"/>
        <end position="202"/>
    </location>
</feature>
<dbReference type="STRING" id="3750.A0A498HA61"/>
<feature type="region of interest" description="Disordered" evidence="5">
    <location>
        <begin position="884"/>
        <end position="905"/>
    </location>
</feature>
<sequence>MGSEKKNGVGVAAAQFPPTTRKIIQSLKEIVNCPEPEIYSVLKECSMDPSDAVQRLLSLDTFHEVKSKRERRKEIKETQDTKSRVHNAGSNRGARGINECTGGWCGSTQTSSNGILISLCKYRMFLICEPLVFLLLELGQAAYKGQNGFVAPSPHTSASHFTGGTTSQQPSSQRESFSTSIRPGDAISASLQPSSGNQSTYGTGLGNLSMADIVKMGRQPSMGSHISSDTSLHQDAFSTNSCNSHVESSQTEMHSHNPRVSEMLHKTGDSAGQNYFHDEWRVIEQPTAANRSSALNANQSKFYINESNVPRDYQSHKVQESEGNISSESVSSDCNAYAFASSRQKMADASGGKLYCVDDLSSNSSSYESHRSAYENGEGTDIGSNASYPNHSVSNDVAVASATVRMQQLNLRKDEDQDNCAVVLPYNLQELAADCSHLSFGTFRPAQSSALSSKPSNSLKNDLGGSSAGIDVISARYTHDELLGSLYDTRRAAIGYDLPVPSQREPIKQDILEAARGYRDITTSSLHNFNSEKIEKATSGLPFAKADPEFRNVPKNDMAYSDSARSDLLESFQQFLVKPPVPSRYSSAVSSVNNPTISMSEALRPGTVPLSEACSVLPQCHTARSYAQPTLSYEQLANGMVYKPSIPQAQNYSPVPPNLQQEYVGGSAFHMSGASMEYNFPQYSGASVSRLPTSAAAAVTGHGRFGASNNTHGSLLHNASATPGSIPDYDDVFRPQYKDGNHLAALYQSSRTLPSVPDRAFNNLHGHNQQHAGYRQGQAGQLPTQLQNYLGHPDFYFSQKDVTQEHQRQRLNDLGLGGFQDLVRAQTGLLMAGGSDLAVPSVVSKTVIDRSQDADKSNSHHKPGNDAMLTAPKLPKAVTLVSAGETLRRPRGRPAGSKNKPKPPIIVTRDSANALRAHAMEVSSGCDVSETLTHFARRKQRGICILSGSGCVTNVTLRQPASSGAIVTLHGRFEILSLLGSILPPPAPPGITGLTIYLAGPQGQVVGGGVVGALIASGPVVIMAASFMNATFDRLPLDEDEVAVALQNQQYQNGRHHHLDISDLYGLPQNLITNW</sequence>
<feature type="region of interest" description="Disordered" evidence="5">
    <location>
        <begin position="850"/>
        <end position="869"/>
    </location>
</feature>
<keyword evidence="3" id="KW-0804">Transcription</keyword>
<dbReference type="CDD" id="cd11378">
    <property type="entry name" value="DUF296"/>
    <property type="match status" value="1"/>
</dbReference>
<dbReference type="GO" id="GO:0003677">
    <property type="term" value="F:DNA binding"/>
    <property type="evidence" value="ECO:0007669"/>
    <property type="project" value="UniProtKB-KW"/>
</dbReference>
<dbReference type="PANTHER" id="PTHR46445">
    <property type="entry name" value="RNA POLYMERASE II DEGRADATION FACTOR-LIKE PROTEIN (DUF1296)"/>
    <property type="match status" value="1"/>
</dbReference>
<organism evidence="7 8">
    <name type="scientific">Malus domestica</name>
    <name type="common">Apple</name>
    <name type="synonym">Pyrus malus</name>
    <dbReference type="NCBI Taxonomy" id="3750"/>
    <lineage>
        <taxon>Eukaryota</taxon>
        <taxon>Viridiplantae</taxon>
        <taxon>Streptophyta</taxon>
        <taxon>Embryophyta</taxon>
        <taxon>Tracheophyta</taxon>
        <taxon>Spermatophyta</taxon>
        <taxon>Magnoliopsida</taxon>
        <taxon>eudicotyledons</taxon>
        <taxon>Gunneridae</taxon>
        <taxon>Pentapetalae</taxon>
        <taxon>rosids</taxon>
        <taxon>fabids</taxon>
        <taxon>Rosales</taxon>
        <taxon>Rosaceae</taxon>
        <taxon>Amygdaloideae</taxon>
        <taxon>Maleae</taxon>
        <taxon>Malus</taxon>
    </lineage>
</organism>
<comment type="caution">
    <text evidence="7">The sequence shown here is derived from an EMBL/GenBank/DDBJ whole genome shotgun (WGS) entry which is preliminary data.</text>
</comment>
<dbReference type="PANTHER" id="PTHR46445:SF7">
    <property type="entry name" value="GBF-INTERACTING PROTEIN 1 N-TERMINAL DOMAIN-CONTAINING PROTEIN"/>
    <property type="match status" value="1"/>
</dbReference>
<dbReference type="InterPro" id="IPR005175">
    <property type="entry name" value="PPC_dom"/>
</dbReference>
<keyword evidence="8" id="KW-1185">Reference proteome</keyword>
<dbReference type="Proteomes" id="UP000290289">
    <property type="component" value="Chromosome 17"/>
</dbReference>
<proteinExistence type="predicted"/>
<dbReference type="SUPFAM" id="SSF46934">
    <property type="entry name" value="UBA-like"/>
    <property type="match status" value="1"/>
</dbReference>
<dbReference type="FunFam" id="3.30.1330.80:FF:000004">
    <property type="entry name" value="AT-hook motif nuclear-localized protein"/>
    <property type="match status" value="1"/>
</dbReference>
<evidence type="ECO:0000259" key="6">
    <source>
        <dbReference type="PROSITE" id="PS51742"/>
    </source>
</evidence>
<feature type="region of interest" description="Disordered" evidence="5">
    <location>
        <begin position="221"/>
        <end position="257"/>
    </location>
</feature>
<evidence type="ECO:0000256" key="3">
    <source>
        <dbReference type="ARBA" id="ARBA00023163"/>
    </source>
</evidence>
<dbReference type="SUPFAM" id="SSF117856">
    <property type="entry name" value="AF0104/ALDC/Ptd012-like"/>
    <property type="match status" value="1"/>
</dbReference>
<feature type="region of interest" description="Disordered" evidence="5">
    <location>
        <begin position="70"/>
        <end position="92"/>
    </location>
</feature>
<dbReference type="PROSITE" id="PS51742">
    <property type="entry name" value="PPC"/>
    <property type="match status" value="1"/>
</dbReference>
<feature type="compositionally biased region" description="Polar residues" evidence="5">
    <location>
        <begin position="154"/>
        <end position="181"/>
    </location>
</feature>
<feature type="compositionally biased region" description="Polar residues" evidence="5">
    <location>
        <begin position="221"/>
        <end position="252"/>
    </location>
</feature>
<evidence type="ECO:0000256" key="2">
    <source>
        <dbReference type="ARBA" id="ARBA00023125"/>
    </source>
</evidence>
<evidence type="ECO:0000256" key="4">
    <source>
        <dbReference type="ARBA" id="ARBA00023242"/>
    </source>
</evidence>
<feature type="domain" description="PPC" evidence="6">
    <location>
        <begin position="912"/>
        <end position="1050"/>
    </location>
</feature>
<feature type="compositionally biased region" description="Polar residues" evidence="5">
    <location>
        <begin position="189"/>
        <end position="202"/>
    </location>
</feature>
<keyword evidence="2" id="KW-0238">DNA-binding</keyword>
<name>A0A498HA61_MALDO</name>
<evidence type="ECO:0000256" key="5">
    <source>
        <dbReference type="SAM" id="MobiDB-lite"/>
    </source>
</evidence>
<keyword evidence="4" id="KW-0539">Nucleus</keyword>
<feature type="compositionally biased region" description="Basic and acidic residues" evidence="5">
    <location>
        <begin position="70"/>
        <end position="83"/>
    </location>
</feature>
<keyword evidence="1" id="KW-0805">Transcription regulation</keyword>